<name>A0A518CL39_9PLAN</name>
<dbReference type="KEGG" id="plon:Pla110_16650"/>
<feature type="chain" id="PRO_5021901280" evidence="1">
    <location>
        <begin position="30"/>
        <end position="159"/>
    </location>
</feature>
<evidence type="ECO:0000313" key="3">
    <source>
        <dbReference type="EMBL" id="QDU79945.1"/>
    </source>
</evidence>
<evidence type="ECO:0000259" key="2">
    <source>
        <dbReference type="Pfam" id="PF13488"/>
    </source>
</evidence>
<dbReference type="EMBL" id="CP036281">
    <property type="protein sequence ID" value="QDU79945.1"/>
    <property type="molecule type" value="Genomic_DNA"/>
</dbReference>
<evidence type="ECO:0000256" key="1">
    <source>
        <dbReference type="SAM" id="SignalP"/>
    </source>
</evidence>
<proteinExistence type="predicted"/>
<feature type="domain" description="Glycine zipper" evidence="2">
    <location>
        <begin position="38"/>
        <end position="82"/>
    </location>
</feature>
<reference evidence="3 4" key="1">
    <citation type="submission" date="2019-02" db="EMBL/GenBank/DDBJ databases">
        <title>Deep-cultivation of Planctomycetes and their phenomic and genomic characterization uncovers novel biology.</title>
        <authorList>
            <person name="Wiegand S."/>
            <person name="Jogler M."/>
            <person name="Boedeker C."/>
            <person name="Pinto D."/>
            <person name="Vollmers J."/>
            <person name="Rivas-Marin E."/>
            <person name="Kohn T."/>
            <person name="Peeters S.H."/>
            <person name="Heuer A."/>
            <person name="Rast P."/>
            <person name="Oberbeckmann S."/>
            <person name="Bunk B."/>
            <person name="Jeske O."/>
            <person name="Meyerdierks A."/>
            <person name="Storesund J.E."/>
            <person name="Kallscheuer N."/>
            <person name="Luecker S."/>
            <person name="Lage O.M."/>
            <person name="Pohl T."/>
            <person name="Merkel B.J."/>
            <person name="Hornburger P."/>
            <person name="Mueller R.-W."/>
            <person name="Bruemmer F."/>
            <person name="Labrenz M."/>
            <person name="Spormann A.M."/>
            <person name="Op den Camp H."/>
            <person name="Overmann J."/>
            <person name="Amann R."/>
            <person name="Jetten M.S.M."/>
            <person name="Mascher T."/>
            <person name="Medema M.H."/>
            <person name="Devos D.P."/>
            <person name="Kaster A.-K."/>
            <person name="Ovreas L."/>
            <person name="Rohde M."/>
            <person name="Galperin M.Y."/>
            <person name="Jogler C."/>
        </authorList>
    </citation>
    <scope>NUCLEOTIDE SEQUENCE [LARGE SCALE GENOMIC DNA]</scope>
    <source>
        <strain evidence="3 4">Pla110</strain>
    </source>
</reference>
<protein>
    <submittedName>
        <fullName evidence="3">Lipoprotein</fullName>
    </submittedName>
</protein>
<dbReference type="AlphaFoldDB" id="A0A518CL39"/>
<keyword evidence="1" id="KW-0732">Signal</keyword>
<organism evidence="3 4">
    <name type="scientific">Polystyrenella longa</name>
    <dbReference type="NCBI Taxonomy" id="2528007"/>
    <lineage>
        <taxon>Bacteria</taxon>
        <taxon>Pseudomonadati</taxon>
        <taxon>Planctomycetota</taxon>
        <taxon>Planctomycetia</taxon>
        <taxon>Planctomycetales</taxon>
        <taxon>Planctomycetaceae</taxon>
        <taxon>Polystyrenella</taxon>
    </lineage>
</organism>
<evidence type="ECO:0000313" key="4">
    <source>
        <dbReference type="Proteomes" id="UP000317178"/>
    </source>
</evidence>
<gene>
    <name evidence="3" type="ORF">Pla110_16650</name>
</gene>
<feature type="signal peptide" evidence="1">
    <location>
        <begin position="1"/>
        <end position="29"/>
    </location>
</feature>
<accession>A0A518CL39</accession>
<dbReference type="Pfam" id="PF13488">
    <property type="entry name" value="Gly-zipper_Omp"/>
    <property type="match status" value="1"/>
</dbReference>
<keyword evidence="4" id="KW-1185">Reference proteome</keyword>
<sequence precursor="true">MQSVPYIPMTPRLPAGLFVAILISGCAHMSPTDQGALTGAGLGAATGAIIGDASGNSAEGALLGAAIGTVAGVAVGHKEEVQMERDAAIMAARESELRRREITMSDVVNMSRQGLKDDTILLAAQTRGCQIDMNPNNMIYLKEQGVSEPLIKQLIEYGN</sequence>
<keyword evidence="3" id="KW-0449">Lipoprotein</keyword>
<dbReference type="Proteomes" id="UP000317178">
    <property type="component" value="Chromosome"/>
</dbReference>
<dbReference type="InterPro" id="IPR039567">
    <property type="entry name" value="Gly-zipper"/>
</dbReference>